<name>A0ABP5AWR5_9ACTN</name>
<feature type="compositionally biased region" description="Low complexity" evidence="1">
    <location>
        <begin position="222"/>
        <end position="232"/>
    </location>
</feature>
<protein>
    <recommendedName>
        <fullName evidence="4">Type I-E CRISPR-associated protein Cse2/CasB</fullName>
    </recommendedName>
</protein>
<dbReference type="CDD" id="cd09731">
    <property type="entry name" value="Cse2_I-E"/>
    <property type="match status" value="1"/>
</dbReference>
<evidence type="ECO:0000256" key="1">
    <source>
        <dbReference type="SAM" id="MobiDB-lite"/>
    </source>
</evidence>
<evidence type="ECO:0000313" key="2">
    <source>
        <dbReference type="EMBL" id="GAA1924446.1"/>
    </source>
</evidence>
<evidence type="ECO:0000313" key="3">
    <source>
        <dbReference type="Proteomes" id="UP001501303"/>
    </source>
</evidence>
<organism evidence="2 3">
    <name type="scientific">Streptomyces sodiiphilus</name>
    <dbReference type="NCBI Taxonomy" id="226217"/>
    <lineage>
        <taxon>Bacteria</taxon>
        <taxon>Bacillati</taxon>
        <taxon>Actinomycetota</taxon>
        <taxon>Actinomycetes</taxon>
        <taxon>Kitasatosporales</taxon>
        <taxon>Streptomycetaceae</taxon>
        <taxon>Streptomyces</taxon>
    </lineage>
</organism>
<dbReference type="InterPro" id="IPR038287">
    <property type="entry name" value="Cse2_sf"/>
</dbReference>
<comment type="caution">
    <text evidence="2">The sequence shown here is derived from an EMBL/GenBank/DDBJ whole genome shotgun (WGS) entry which is preliminary data.</text>
</comment>
<dbReference type="RefSeq" id="WP_344263609.1">
    <property type="nucleotide sequence ID" value="NZ_BAAAMJ010000038.1"/>
</dbReference>
<keyword evidence="3" id="KW-1185">Reference proteome</keyword>
<dbReference type="InterPro" id="IPR013382">
    <property type="entry name" value="CRISPR-assoc_prot_Cse2"/>
</dbReference>
<dbReference type="Gene3D" id="1.10.520.40">
    <property type="entry name" value="CRISPR-associated protein Cse2"/>
    <property type="match status" value="1"/>
</dbReference>
<accession>A0ABP5AWR5</accession>
<dbReference type="EMBL" id="BAAAMJ010000038">
    <property type="protein sequence ID" value="GAA1924446.1"/>
    <property type="molecule type" value="Genomic_DNA"/>
</dbReference>
<dbReference type="Proteomes" id="UP001501303">
    <property type="component" value="Unassembled WGS sequence"/>
</dbReference>
<reference evidence="3" key="1">
    <citation type="journal article" date="2019" name="Int. J. Syst. Evol. Microbiol.">
        <title>The Global Catalogue of Microorganisms (GCM) 10K type strain sequencing project: providing services to taxonomists for standard genome sequencing and annotation.</title>
        <authorList>
            <consortium name="The Broad Institute Genomics Platform"/>
            <consortium name="The Broad Institute Genome Sequencing Center for Infectious Disease"/>
            <person name="Wu L."/>
            <person name="Ma J."/>
        </authorList>
    </citation>
    <scope>NUCLEOTIDE SEQUENCE [LARGE SCALE GENOMIC DNA]</scope>
    <source>
        <strain evidence="3">JCM 13581</strain>
    </source>
</reference>
<feature type="region of interest" description="Disordered" evidence="1">
    <location>
        <begin position="204"/>
        <end position="232"/>
    </location>
</feature>
<dbReference type="Pfam" id="PF09485">
    <property type="entry name" value="CRISPR_Cse2"/>
    <property type="match status" value="1"/>
</dbReference>
<gene>
    <name evidence="2" type="ORF">GCM10009716_35880</name>
</gene>
<sequence>MTQTRNANQPRNAGYSRPLGITGTVVHELITPIQRGYLAVPDRPEAVAALARLRRGAGRPIEAVPDLWGLTGDPRLYPGGALLDEDAEHGELAAHIALTLYAVHQQSHRNDRMHVRDRPGTDLGGAVRRLMPGDEIDEALRRRFVQAGTAPDITTLSQRLRELVTLLRRDAVPLDYARLADQLHRAQQPGGLAEVRRAWGRGFHAYRPPAKKKDGQGDGDAPDPGTATGSPL</sequence>
<proteinExistence type="predicted"/>
<dbReference type="NCBIfam" id="TIGR02548">
    <property type="entry name" value="casB_cse2"/>
    <property type="match status" value="1"/>
</dbReference>
<evidence type="ECO:0008006" key="4">
    <source>
        <dbReference type="Google" id="ProtNLM"/>
    </source>
</evidence>